<evidence type="ECO:0000313" key="9">
    <source>
        <dbReference type="WBParaSite" id="TASK_0000445801-mRNA-1"/>
    </source>
</evidence>
<proteinExistence type="inferred from homology"/>
<sequence>MQTIERVIRMQQGPPWGFRLADTFNGSLVVSQIRRQSPAELAGLRENDVVLAINNYSTRGLNRSYAIDIINASVYQLELVVRRQERRKPQMMTFFLDTSAARGQTVRQEMASRDLDISWRRETVPPPPEPRRIKPADPNVTPVSLDRLLREFEAPKVTPPTKKRTFANSAFYTGTNVYYPSVEEQIEMARRVAKSIEAPVNQGSRGARMFEVQQQRAEKYVKEGPEPVPDPLENSSSPSSAPIKRNSLTSSPSSFLRADNDDDQNHNDQYQATSQQLEYMIPPAPPPPPPPAAPSFPTLTSTIPPAPPPPPPPPGQPRSIQEFIEKMRRFPKNTHTEISPQVCFDIAAALHTSGSRGGAMFAKRRAKAQNWEVESTSVATPVLEPKQAERPKLISKLEQQHQHQVYRIHQQPTPPLPSQQQSRSSLTGLVRMNEMSPRPQPPNLASPLNVPKRVFDKAGITESTDLRSIKHAISDQSERAQTITEIDARELSCPLTRWGWARARMALNVAVAPPPQGDHICGNADPFFTFSGYAADPSLL</sequence>
<dbReference type="SUPFAM" id="SSF50156">
    <property type="entry name" value="PDZ domain-like"/>
    <property type="match status" value="1"/>
</dbReference>
<dbReference type="SMART" id="SM00228">
    <property type="entry name" value="PDZ"/>
    <property type="match status" value="1"/>
</dbReference>
<dbReference type="EMBL" id="UYRS01018349">
    <property type="protein sequence ID" value="VDK33455.1"/>
    <property type="molecule type" value="Genomic_DNA"/>
</dbReference>
<dbReference type="InterPro" id="IPR051976">
    <property type="entry name" value="Synaptopodin_domain"/>
</dbReference>
<keyword evidence="3" id="KW-0597">Phosphoprotein</keyword>
<keyword evidence="2" id="KW-0963">Cytoplasm</keyword>
<dbReference type="OrthoDB" id="300641at2759"/>
<feature type="compositionally biased region" description="Basic and acidic residues" evidence="5">
    <location>
        <begin position="120"/>
        <end position="135"/>
    </location>
</feature>
<keyword evidence="8" id="KW-1185">Reference proteome</keyword>
<evidence type="ECO:0000313" key="8">
    <source>
        <dbReference type="Proteomes" id="UP000282613"/>
    </source>
</evidence>
<evidence type="ECO:0000256" key="2">
    <source>
        <dbReference type="ARBA" id="ARBA00022490"/>
    </source>
</evidence>
<evidence type="ECO:0000256" key="1">
    <source>
        <dbReference type="ARBA" id="ARBA00004496"/>
    </source>
</evidence>
<reference evidence="7 8" key="2">
    <citation type="submission" date="2018-11" db="EMBL/GenBank/DDBJ databases">
        <authorList>
            <consortium name="Pathogen Informatics"/>
        </authorList>
    </citation>
    <scope>NUCLEOTIDE SEQUENCE [LARGE SCALE GENOMIC DNA]</scope>
</reference>
<dbReference type="InterPro" id="IPR036034">
    <property type="entry name" value="PDZ_sf"/>
</dbReference>
<evidence type="ECO:0000256" key="4">
    <source>
        <dbReference type="ARBA" id="ARBA00038161"/>
    </source>
</evidence>
<protein>
    <submittedName>
        <fullName evidence="9">PDZ domain-containing protein</fullName>
    </submittedName>
</protein>
<comment type="similarity">
    <text evidence="4">Belongs to the synaptopodin family.</text>
</comment>
<feature type="region of interest" description="Disordered" evidence="5">
    <location>
        <begin position="279"/>
        <end position="319"/>
    </location>
</feature>
<gene>
    <name evidence="7" type="ORF">TASK_LOCUS4459</name>
</gene>
<dbReference type="PANTHER" id="PTHR24217">
    <property type="entry name" value="PUTATIVE-RELATED"/>
    <property type="match status" value="1"/>
</dbReference>
<dbReference type="Gene3D" id="2.30.42.10">
    <property type="match status" value="1"/>
</dbReference>
<dbReference type="Pfam" id="PF00595">
    <property type="entry name" value="PDZ"/>
    <property type="match status" value="1"/>
</dbReference>
<evidence type="ECO:0000259" key="6">
    <source>
        <dbReference type="PROSITE" id="PS50106"/>
    </source>
</evidence>
<dbReference type="GO" id="GO:0015629">
    <property type="term" value="C:actin cytoskeleton"/>
    <property type="evidence" value="ECO:0007669"/>
    <property type="project" value="TreeGrafter"/>
</dbReference>
<dbReference type="GO" id="GO:0005634">
    <property type="term" value="C:nucleus"/>
    <property type="evidence" value="ECO:0007669"/>
    <property type="project" value="TreeGrafter"/>
</dbReference>
<feature type="region of interest" description="Disordered" evidence="5">
    <location>
        <begin position="120"/>
        <end position="140"/>
    </location>
</feature>
<dbReference type="GO" id="GO:0032233">
    <property type="term" value="P:positive regulation of actin filament bundle assembly"/>
    <property type="evidence" value="ECO:0007669"/>
    <property type="project" value="TreeGrafter"/>
</dbReference>
<dbReference type="GO" id="GO:0030018">
    <property type="term" value="C:Z disc"/>
    <property type="evidence" value="ECO:0007669"/>
    <property type="project" value="TreeGrafter"/>
</dbReference>
<feature type="domain" description="PDZ" evidence="6">
    <location>
        <begin position="4"/>
        <end position="85"/>
    </location>
</feature>
<dbReference type="Proteomes" id="UP000282613">
    <property type="component" value="Unassembled WGS sequence"/>
</dbReference>
<feature type="compositionally biased region" description="Polar residues" evidence="5">
    <location>
        <begin position="233"/>
        <end position="254"/>
    </location>
</feature>
<dbReference type="PANTHER" id="PTHR24217:SF0">
    <property type="entry name" value="PDZ DOMAIN-CONTAINING PROTEIN"/>
    <property type="match status" value="1"/>
</dbReference>
<name>A0A158R7V6_TAEAS</name>
<feature type="region of interest" description="Disordered" evidence="5">
    <location>
        <begin position="223"/>
        <end position="267"/>
    </location>
</feature>
<feature type="compositionally biased region" description="Pro residues" evidence="5">
    <location>
        <begin position="304"/>
        <end position="316"/>
    </location>
</feature>
<dbReference type="AlphaFoldDB" id="A0A158R7V6"/>
<dbReference type="InterPro" id="IPR001478">
    <property type="entry name" value="PDZ"/>
</dbReference>
<evidence type="ECO:0000313" key="7">
    <source>
        <dbReference type="EMBL" id="VDK33455.1"/>
    </source>
</evidence>
<dbReference type="GO" id="GO:0003779">
    <property type="term" value="F:actin binding"/>
    <property type="evidence" value="ECO:0007669"/>
    <property type="project" value="TreeGrafter"/>
</dbReference>
<accession>A0A158R7V6</accession>
<evidence type="ECO:0000256" key="3">
    <source>
        <dbReference type="ARBA" id="ARBA00022553"/>
    </source>
</evidence>
<dbReference type="WBParaSite" id="TASK_0000445801-mRNA-1">
    <property type="protein sequence ID" value="TASK_0000445801-mRNA-1"/>
    <property type="gene ID" value="TASK_0000445801"/>
</dbReference>
<dbReference type="STRING" id="60517.A0A158R7V6"/>
<organism evidence="9">
    <name type="scientific">Taenia asiatica</name>
    <name type="common">Asian tapeworm</name>
    <dbReference type="NCBI Taxonomy" id="60517"/>
    <lineage>
        <taxon>Eukaryota</taxon>
        <taxon>Metazoa</taxon>
        <taxon>Spiralia</taxon>
        <taxon>Lophotrochozoa</taxon>
        <taxon>Platyhelminthes</taxon>
        <taxon>Cestoda</taxon>
        <taxon>Eucestoda</taxon>
        <taxon>Cyclophyllidea</taxon>
        <taxon>Taeniidae</taxon>
        <taxon>Taenia</taxon>
    </lineage>
</organism>
<feature type="compositionally biased region" description="Pro residues" evidence="5">
    <location>
        <begin position="282"/>
        <end position="294"/>
    </location>
</feature>
<comment type="subcellular location">
    <subcellularLocation>
        <location evidence="1">Cytoplasm</location>
    </subcellularLocation>
</comment>
<reference evidence="9" key="1">
    <citation type="submission" date="2016-04" db="UniProtKB">
        <authorList>
            <consortium name="WormBaseParasite"/>
        </authorList>
    </citation>
    <scope>IDENTIFICATION</scope>
</reference>
<evidence type="ECO:0000256" key="5">
    <source>
        <dbReference type="SAM" id="MobiDB-lite"/>
    </source>
</evidence>
<dbReference type="PROSITE" id="PS50106">
    <property type="entry name" value="PDZ"/>
    <property type="match status" value="1"/>
</dbReference>